<dbReference type="NCBIfam" id="NF005485">
    <property type="entry name" value="PRK07092.1"/>
    <property type="match status" value="1"/>
</dbReference>
<reference evidence="7 8" key="1">
    <citation type="journal article" date="2024" name="Chem. Sci.">
        <title>Discovery of megapolipeptins by genome mining of a Burkholderiales bacteria collection.</title>
        <authorList>
            <person name="Paulo B.S."/>
            <person name="Recchia M.J.J."/>
            <person name="Lee S."/>
            <person name="Fergusson C.H."/>
            <person name="Romanowski S.B."/>
            <person name="Hernandez A."/>
            <person name="Krull N."/>
            <person name="Liu D.Y."/>
            <person name="Cavanagh H."/>
            <person name="Bos A."/>
            <person name="Gray C.A."/>
            <person name="Murphy B.T."/>
            <person name="Linington R.G."/>
            <person name="Eustaquio A.S."/>
        </authorList>
    </citation>
    <scope>NUCLEOTIDE SEQUENCE [LARGE SCALE GENOMIC DNA]</scope>
    <source>
        <strain evidence="7 8">RL16-012-BIC-B</strain>
    </source>
</reference>
<evidence type="ECO:0000259" key="4">
    <source>
        <dbReference type="Pfam" id="PF00205"/>
    </source>
</evidence>
<dbReference type="PANTHER" id="PTHR18968">
    <property type="entry name" value="THIAMINE PYROPHOSPHATE ENZYMES"/>
    <property type="match status" value="1"/>
</dbReference>
<comment type="similarity">
    <text evidence="1 3">Belongs to the TPP enzyme family.</text>
</comment>
<dbReference type="EMBL" id="JAQQFN010000022">
    <property type="protein sequence ID" value="MFL9886672.1"/>
    <property type="molecule type" value="Genomic_DNA"/>
</dbReference>
<dbReference type="Gene3D" id="3.40.50.1220">
    <property type="entry name" value="TPP-binding domain"/>
    <property type="match status" value="1"/>
</dbReference>
<evidence type="ECO:0000256" key="3">
    <source>
        <dbReference type="RuleBase" id="RU362132"/>
    </source>
</evidence>
<gene>
    <name evidence="7" type="primary">mdlC</name>
    <name evidence="7" type="ORF">PQR66_26760</name>
</gene>
<dbReference type="Proteomes" id="UP001629249">
    <property type="component" value="Unassembled WGS sequence"/>
</dbReference>
<evidence type="ECO:0000256" key="2">
    <source>
        <dbReference type="ARBA" id="ARBA00023052"/>
    </source>
</evidence>
<dbReference type="RefSeq" id="WP_408330183.1">
    <property type="nucleotide sequence ID" value="NZ_JAQQFH010000014.1"/>
</dbReference>
<keyword evidence="2 3" id="KW-0786">Thiamine pyrophosphate</keyword>
<evidence type="ECO:0000256" key="1">
    <source>
        <dbReference type="ARBA" id="ARBA00007812"/>
    </source>
</evidence>
<dbReference type="PANTHER" id="PTHR18968:SF133">
    <property type="entry name" value="BENZOYLFORMATE DECARBOXYLASE"/>
    <property type="match status" value="1"/>
</dbReference>
<feature type="domain" description="Thiamine pyrophosphate enzyme TPP-binding" evidence="5">
    <location>
        <begin position="394"/>
        <end position="536"/>
    </location>
</feature>
<dbReference type="InterPro" id="IPR029061">
    <property type="entry name" value="THDP-binding"/>
</dbReference>
<feature type="domain" description="Thiamine pyrophosphate enzyme N-terminal TPP-binding" evidence="6">
    <location>
        <begin position="20"/>
        <end position="120"/>
    </location>
</feature>
<dbReference type="InterPro" id="IPR029035">
    <property type="entry name" value="DHS-like_NAD/FAD-binding_dom"/>
</dbReference>
<dbReference type="EC" id="4.1.1.7" evidence="7"/>
<dbReference type="InterPro" id="IPR011766">
    <property type="entry name" value="TPP_enzyme_TPP-bd"/>
</dbReference>
<dbReference type="Pfam" id="PF02775">
    <property type="entry name" value="TPP_enzyme_C"/>
    <property type="match status" value="1"/>
</dbReference>
<dbReference type="InterPro" id="IPR000399">
    <property type="entry name" value="TPP-bd_CS"/>
</dbReference>
<protein>
    <submittedName>
        <fullName evidence="7">Benzoylformate decarboxylase</fullName>
        <ecNumber evidence="7">4.1.1.7</ecNumber>
    </submittedName>
</protein>
<organism evidence="7 8">
    <name type="scientific">Paraburkholderia agricolaris</name>
    <dbReference type="NCBI Taxonomy" id="2152888"/>
    <lineage>
        <taxon>Bacteria</taxon>
        <taxon>Pseudomonadati</taxon>
        <taxon>Pseudomonadota</taxon>
        <taxon>Betaproteobacteria</taxon>
        <taxon>Burkholderiales</taxon>
        <taxon>Burkholderiaceae</taxon>
        <taxon>Paraburkholderia</taxon>
    </lineage>
</organism>
<dbReference type="InterPro" id="IPR045229">
    <property type="entry name" value="TPP_enz"/>
</dbReference>
<evidence type="ECO:0000313" key="7">
    <source>
        <dbReference type="EMBL" id="MFL9886672.1"/>
    </source>
</evidence>
<name>A0ABW8ZTY2_9BURK</name>
<dbReference type="GO" id="GO:0050695">
    <property type="term" value="F:benzoylformate decarboxylase activity"/>
    <property type="evidence" value="ECO:0007669"/>
    <property type="project" value="UniProtKB-EC"/>
</dbReference>
<keyword evidence="8" id="KW-1185">Reference proteome</keyword>
<dbReference type="PROSITE" id="PS00187">
    <property type="entry name" value="TPP_ENZYMES"/>
    <property type="match status" value="1"/>
</dbReference>
<dbReference type="SUPFAM" id="SSF52467">
    <property type="entry name" value="DHS-like NAD/FAD-binding domain"/>
    <property type="match status" value="1"/>
</dbReference>
<dbReference type="Gene3D" id="3.40.50.970">
    <property type="match status" value="2"/>
</dbReference>
<accession>A0ABW8ZTY2</accession>
<sequence length="539" mass="57368">MTSNAPRSDASGLAQSTPFTVRDAVIDLMRRLGMTSVFANPGSTELPLFRDFPQDFRYVLGLQEAVVVGMADGYAQATRNASFVNLHSAAGVGNAMGNIFTAFRNRTPIVITAGQQARSILPFDPFLASTQATELPKPYVKWSIEPARAEDVPLAIARAYYVAMQEPRGPVLVSIPVDDWDRAAEPVPARVVSTGARPEPFVLEQIGAALDTCERPVFVVGGAVDRAGGWDEVVSLAERHNARVFVAPMTGRCAFPEDHRLFAGFLPAMREKIVELLGGHDLIFVIGAPAFTYHVEGHGPHLPAGATLCQLIDDPAIAAWAPTGTAAVGNIRLGVADLLSRPAPTTRPLPAPRAARPRAEPSALMSVAFALQTLAEVRHANDIVVEEAPSSRPVMQNYLPFTRSGTFYTMDSGGLGYGMPAAVGVALAKPGTRVIGLIGDGSSMYSIQAIYSAVQMKLPITFVILNNSRYAALQDFAPEFGFGPDDPVQGTDLPGLDFVSLAAGMGCHGTRVTDAERLQEVLREALASSGPRLVEVVVA</sequence>
<feature type="domain" description="Thiamine pyrophosphate enzyme central" evidence="4">
    <location>
        <begin position="204"/>
        <end position="332"/>
    </location>
</feature>
<evidence type="ECO:0000313" key="8">
    <source>
        <dbReference type="Proteomes" id="UP001629249"/>
    </source>
</evidence>
<evidence type="ECO:0000259" key="6">
    <source>
        <dbReference type="Pfam" id="PF02776"/>
    </source>
</evidence>
<proteinExistence type="inferred from homology"/>
<dbReference type="Pfam" id="PF00205">
    <property type="entry name" value="TPP_enzyme_M"/>
    <property type="match status" value="1"/>
</dbReference>
<dbReference type="InterPro" id="IPR012001">
    <property type="entry name" value="Thiamin_PyroP_enz_TPP-bd_dom"/>
</dbReference>
<dbReference type="CDD" id="cd07035">
    <property type="entry name" value="TPP_PYR_POX_like"/>
    <property type="match status" value="1"/>
</dbReference>
<comment type="caution">
    <text evidence="7">The sequence shown here is derived from an EMBL/GenBank/DDBJ whole genome shotgun (WGS) entry which is preliminary data.</text>
</comment>
<keyword evidence="7" id="KW-0456">Lyase</keyword>
<dbReference type="CDD" id="cd02002">
    <property type="entry name" value="TPP_BFDC"/>
    <property type="match status" value="1"/>
</dbReference>
<dbReference type="Pfam" id="PF02776">
    <property type="entry name" value="TPP_enzyme_N"/>
    <property type="match status" value="1"/>
</dbReference>
<dbReference type="SUPFAM" id="SSF52518">
    <property type="entry name" value="Thiamin diphosphate-binding fold (THDP-binding)"/>
    <property type="match status" value="2"/>
</dbReference>
<evidence type="ECO:0000259" key="5">
    <source>
        <dbReference type="Pfam" id="PF02775"/>
    </source>
</evidence>
<dbReference type="InterPro" id="IPR012000">
    <property type="entry name" value="Thiamin_PyroP_enz_cen_dom"/>
</dbReference>